<keyword evidence="1" id="KW-1133">Transmembrane helix</keyword>
<evidence type="ECO:0000256" key="1">
    <source>
        <dbReference type="SAM" id="Phobius"/>
    </source>
</evidence>
<feature type="transmembrane region" description="Helical" evidence="1">
    <location>
        <begin position="46"/>
        <end position="66"/>
    </location>
</feature>
<dbReference type="AlphaFoldDB" id="A0A0B3VXZ8"/>
<keyword evidence="1" id="KW-0472">Membrane</keyword>
<name>A0A0B3VXZ8_9FIRM</name>
<protein>
    <submittedName>
        <fullName evidence="2">Uncharacterized protein</fullName>
    </submittedName>
</protein>
<feature type="transmembrane region" description="Helical" evidence="1">
    <location>
        <begin position="104"/>
        <end position="121"/>
    </location>
</feature>
<evidence type="ECO:0000313" key="2">
    <source>
        <dbReference type="EMBL" id="KHS57559.1"/>
    </source>
</evidence>
<feature type="non-terminal residue" evidence="2">
    <location>
        <position position="122"/>
    </location>
</feature>
<dbReference type="Proteomes" id="UP000031189">
    <property type="component" value="Unassembled WGS sequence"/>
</dbReference>
<dbReference type="EMBL" id="JWHR01000069">
    <property type="protein sequence ID" value="KHS57559.1"/>
    <property type="molecule type" value="Genomic_DNA"/>
</dbReference>
<sequence length="122" mass="14754">MNTNFKSYLFLGIFLFSLLYCLLYILRDFYFLTQNFQMKKYINKILPFFTKYNGIFLIATFIFLIFNLYNVYITRLLFSIIITVIILSLIFIYIPIKKLTSTKYLRFLSYILFIVVLLIPIL</sequence>
<feature type="transmembrane region" description="Helical" evidence="1">
    <location>
        <begin position="72"/>
        <end position="92"/>
    </location>
</feature>
<proteinExistence type="predicted"/>
<organism evidence="2 3">
    <name type="scientific">Terrisporobacter othiniensis</name>
    <dbReference type="NCBI Taxonomy" id="1577792"/>
    <lineage>
        <taxon>Bacteria</taxon>
        <taxon>Bacillati</taxon>
        <taxon>Bacillota</taxon>
        <taxon>Clostridia</taxon>
        <taxon>Peptostreptococcales</taxon>
        <taxon>Peptostreptococcaceae</taxon>
        <taxon>Terrisporobacter</taxon>
    </lineage>
</organism>
<accession>A0A0B3VXZ8</accession>
<evidence type="ECO:0000313" key="3">
    <source>
        <dbReference type="Proteomes" id="UP000031189"/>
    </source>
</evidence>
<gene>
    <name evidence="2" type="ORF">QX51_07625</name>
</gene>
<keyword evidence="1" id="KW-0812">Transmembrane</keyword>
<reference evidence="2 3" key="1">
    <citation type="submission" date="2014-12" db="EMBL/GenBank/DDBJ databases">
        <title>Draft genome sequence of Terrisporobacter sp. 08-306576, isolated from the blood culture of a bacteremia patient.</title>
        <authorList>
            <person name="Lund L.C."/>
            <person name="Sydenham T.V."/>
            <person name="Hogh S.V."/>
            <person name="Skov M.N."/>
            <person name="Kemp M."/>
            <person name="Justesen U.S."/>
        </authorList>
    </citation>
    <scope>NUCLEOTIDE SEQUENCE [LARGE SCALE GENOMIC DNA]</scope>
    <source>
        <strain evidence="2 3">08-306576</strain>
    </source>
</reference>
<keyword evidence="3" id="KW-1185">Reference proteome</keyword>
<comment type="caution">
    <text evidence="2">The sequence shown here is derived from an EMBL/GenBank/DDBJ whole genome shotgun (WGS) entry which is preliminary data.</text>
</comment>
<feature type="transmembrane region" description="Helical" evidence="1">
    <location>
        <begin position="6"/>
        <end position="26"/>
    </location>
</feature>